<dbReference type="OrthoDB" id="407617at2759"/>
<name>A0A9W4U6X1_9PLEO</name>
<evidence type="ECO:0008006" key="9">
    <source>
        <dbReference type="Google" id="ProtNLM"/>
    </source>
</evidence>
<dbReference type="Gene3D" id="1.20.1280.290">
    <property type="match status" value="1"/>
</dbReference>
<keyword evidence="4 6" id="KW-0472">Membrane</keyword>
<dbReference type="EMBL" id="CAOQHR010000002">
    <property type="protein sequence ID" value="CAI6310089.1"/>
    <property type="molecule type" value="Genomic_DNA"/>
</dbReference>
<evidence type="ECO:0000256" key="4">
    <source>
        <dbReference type="ARBA" id="ARBA00023136"/>
    </source>
</evidence>
<comment type="caution">
    <text evidence="7">The sequence shown here is derived from an EMBL/GenBank/DDBJ whole genome shotgun (WGS) entry which is preliminary data.</text>
</comment>
<evidence type="ECO:0000256" key="5">
    <source>
        <dbReference type="SAM" id="MobiDB-lite"/>
    </source>
</evidence>
<evidence type="ECO:0000313" key="7">
    <source>
        <dbReference type="EMBL" id="CAI6310089.1"/>
    </source>
</evidence>
<feature type="region of interest" description="Disordered" evidence="5">
    <location>
        <begin position="263"/>
        <end position="291"/>
    </location>
</feature>
<dbReference type="Pfam" id="PF04193">
    <property type="entry name" value="PQ-loop"/>
    <property type="match status" value="1"/>
</dbReference>
<evidence type="ECO:0000256" key="6">
    <source>
        <dbReference type="SAM" id="Phobius"/>
    </source>
</evidence>
<comment type="subcellular location">
    <subcellularLocation>
        <location evidence="1">Membrane</location>
        <topology evidence="1">Multi-pass membrane protein</topology>
    </subcellularLocation>
</comment>
<evidence type="ECO:0000256" key="2">
    <source>
        <dbReference type="ARBA" id="ARBA00022692"/>
    </source>
</evidence>
<dbReference type="PANTHER" id="PTHR16201">
    <property type="entry name" value="SEVEN TRANSMEMBRANE PROTEIN 1-RELATED"/>
    <property type="match status" value="1"/>
</dbReference>
<dbReference type="GO" id="GO:0016020">
    <property type="term" value="C:membrane"/>
    <property type="evidence" value="ECO:0007669"/>
    <property type="project" value="UniProtKB-SubCell"/>
</dbReference>
<dbReference type="AlphaFoldDB" id="A0A9W4U6X1"/>
<feature type="transmembrane region" description="Helical" evidence="6">
    <location>
        <begin position="132"/>
        <end position="152"/>
    </location>
</feature>
<feature type="transmembrane region" description="Helical" evidence="6">
    <location>
        <begin position="12"/>
        <end position="31"/>
    </location>
</feature>
<keyword evidence="8" id="KW-1185">Reference proteome</keyword>
<organism evidence="7 8">
    <name type="scientific">Periconia digitata</name>
    <dbReference type="NCBI Taxonomy" id="1303443"/>
    <lineage>
        <taxon>Eukaryota</taxon>
        <taxon>Fungi</taxon>
        <taxon>Dikarya</taxon>
        <taxon>Ascomycota</taxon>
        <taxon>Pezizomycotina</taxon>
        <taxon>Dothideomycetes</taxon>
        <taxon>Pleosporomycetidae</taxon>
        <taxon>Pleosporales</taxon>
        <taxon>Massarineae</taxon>
        <taxon>Periconiaceae</taxon>
        <taxon>Periconia</taxon>
    </lineage>
</organism>
<dbReference type="InterPro" id="IPR006603">
    <property type="entry name" value="PQ-loop_rpt"/>
</dbReference>
<feature type="transmembrane region" description="Helical" evidence="6">
    <location>
        <begin position="164"/>
        <end position="187"/>
    </location>
</feature>
<keyword evidence="3 6" id="KW-1133">Transmembrane helix</keyword>
<sequence length="291" mass="32311">MAPQGEIPLAANILGTIGTVFWCVQLVPQIIRNYRTKSTEGLPAAMMFLWSVSGVPFGVYAIAQQFNIPLIVQPQCFCALCGVSWAQCIVYGRKWRAWTATLVLLALFAVFAGVQAGLVFAIRPAYARGIEWPVLLIGILAFLLLIGGYFPIPFELLKRRGRVVGIDFIFLGIDWCGAFFSLMSLVAQTEFDSLFGTLYALCCVIEMTMVISHLIWRVRTKGIRKRANEQGMSFDESEEGKEWQAKGWDVGASLSIMFSRSRLGGEEEPTEVMEEETVQTSSKNMVPNAVV</sequence>
<gene>
    <name evidence="7" type="ORF">PDIGIT_LOCUS3181</name>
</gene>
<feature type="compositionally biased region" description="Acidic residues" evidence="5">
    <location>
        <begin position="266"/>
        <end position="277"/>
    </location>
</feature>
<dbReference type="SMART" id="SM00679">
    <property type="entry name" value="CTNS"/>
    <property type="match status" value="1"/>
</dbReference>
<accession>A0A9W4U6X1</accession>
<protein>
    <recommendedName>
        <fullName evidence="9">PQ loop repeat protein</fullName>
    </recommendedName>
</protein>
<dbReference type="PANTHER" id="PTHR16201:SF37">
    <property type="entry name" value="PQ-LOOP REPEAT-CONTAINING PROTEIN"/>
    <property type="match status" value="1"/>
</dbReference>
<dbReference type="Proteomes" id="UP001152607">
    <property type="component" value="Unassembled WGS sequence"/>
</dbReference>
<evidence type="ECO:0000256" key="1">
    <source>
        <dbReference type="ARBA" id="ARBA00004141"/>
    </source>
</evidence>
<dbReference type="InterPro" id="IPR051415">
    <property type="entry name" value="LAAT-1"/>
</dbReference>
<feature type="transmembrane region" description="Helical" evidence="6">
    <location>
        <begin position="102"/>
        <end position="126"/>
    </location>
</feature>
<evidence type="ECO:0000256" key="3">
    <source>
        <dbReference type="ARBA" id="ARBA00022989"/>
    </source>
</evidence>
<reference evidence="7" key="1">
    <citation type="submission" date="2023-01" db="EMBL/GenBank/DDBJ databases">
        <authorList>
            <person name="Van Ghelder C."/>
            <person name="Rancurel C."/>
        </authorList>
    </citation>
    <scope>NUCLEOTIDE SEQUENCE</scope>
    <source>
        <strain evidence="7">CNCM I-4278</strain>
    </source>
</reference>
<keyword evidence="2 6" id="KW-0812">Transmembrane</keyword>
<evidence type="ECO:0000313" key="8">
    <source>
        <dbReference type="Proteomes" id="UP001152607"/>
    </source>
</evidence>
<proteinExistence type="predicted"/>
<feature type="transmembrane region" description="Helical" evidence="6">
    <location>
        <begin position="193"/>
        <end position="216"/>
    </location>
</feature>
<feature type="transmembrane region" description="Helical" evidence="6">
    <location>
        <begin position="43"/>
        <end position="62"/>
    </location>
</feature>